<keyword evidence="10" id="KW-0464">Manganese</keyword>
<dbReference type="GO" id="GO:0046872">
    <property type="term" value="F:metal ion binding"/>
    <property type="evidence" value="ECO:0007669"/>
    <property type="project" value="UniProtKB-KW"/>
</dbReference>
<keyword evidence="11" id="KW-0418">Kinase</keyword>
<dbReference type="GO" id="GO:0006094">
    <property type="term" value="P:gluconeogenesis"/>
    <property type="evidence" value="ECO:0007669"/>
    <property type="project" value="UniProtKB-UniRule"/>
</dbReference>
<dbReference type="RefSeq" id="WP_074707839.1">
    <property type="nucleotide sequence ID" value="NZ_CALAKB010000040.1"/>
</dbReference>
<feature type="binding site" evidence="10">
    <location>
        <position position="309"/>
    </location>
    <ligand>
        <name>substrate</name>
    </ligand>
</feature>
<evidence type="ECO:0000256" key="3">
    <source>
        <dbReference type="ARBA" id="ARBA00012363"/>
    </source>
</evidence>
<dbReference type="GO" id="GO:0005829">
    <property type="term" value="C:cytosol"/>
    <property type="evidence" value="ECO:0007669"/>
    <property type="project" value="TreeGrafter"/>
</dbReference>
<keyword evidence="4 10" id="KW-0312">Gluconeogenesis</keyword>
<dbReference type="HAMAP" id="MF_00453">
    <property type="entry name" value="PEPCK_ATP"/>
    <property type="match status" value="1"/>
</dbReference>
<comment type="subcellular location">
    <subcellularLocation>
        <location evidence="10">Cytoplasm</location>
    </subcellularLocation>
</comment>
<dbReference type="InterPro" id="IPR013035">
    <property type="entry name" value="PEP_carboxykinase_C"/>
</dbReference>
<evidence type="ECO:0000256" key="1">
    <source>
        <dbReference type="ARBA" id="ARBA00004742"/>
    </source>
</evidence>
<dbReference type="FunFam" id="2.170.8.10:FF:000001">
    <property type="entry name" value="Phosphoenolpyruvate carboxykinase (ATP)"/>
    <property type="match status" value="1"/>
</dbReference>
<dbReference type="SUPFAM" id="SSF68923">
    <property type="entry name" value="PEP carboxykinase N-terminal domain"/>
    <property type="match status" value="1"/>
</dbReference>
<dbReference type="PANTHER" id="PTHR30031">
    <property type="entry name" value="PHOSPHOENOLPYRUVATE CARBOXYKINASE ATP"/>
    <property type="match status" value="1"/>
</dbReference>
<feature type="binding site" evidence="10">
    <location>
        <position position="182"/>
    </location>
    <ligand>
        <name>substrate</name>
    </ligand>
</feature>
<sequence length="519" mass="57188">MISAGLLAEAKETVRDLSVRELIEEAIRNGEGTFSDRGALRVTTGTHTGRSPKDKFIVDTPLTHDVVNWNNNQPCSQETFDRLYAKCEEFIKTHKVYVKNVKAGADPKYQIRVKFINEMAWQTVFVSQLFIKTDEPSTVQEDFTVISLPSVEADPATDHTNSETFIILNFDKKVVLIGGGMYAGELKKSIFSVMNYLLPRQDILTMHCSCNEGNKGDVALFFGLSGTGKTTLSADPQRSLIGDDEHGWGDNGVFNIEGGCYAKCIDLTEDSQPEIYRAVRFGAVMENVVVDPKNGVPDFSDSSITENTRVAYPLDYIPNAKLPSMAGHPKNIIFLTADAFGVLPPISKLTKEQAMYHYLTGYTSKVAGTERGITEPQATFSTAFGAPFLPLPPLTYAKLLGERIARHDTNVYLVNTGWSGGPYGVGKRMKLAYTRAMIHAALDGELGKEGWTTMPMFGVSIPKSCPNVPSNVLNPRSTWEDKAAYDETARKLARLFQENFKKFQGEVTDDIASAGPVVE</sequence>
<gene>
    <name evidence="10" type="primary">pckA</name>
    <name evidence="11" type="ORF">SAMN05216495_11721</name>
</gene>
<comment type="function">
    <text evidence="10">Involved in the gluconeogenesis. Catalyzes the conversion of oxaloacetate (OAA) to phosphoenolpyruvate (PEP) through direct phosphoryl transfer between the nucleoside triphosphate and OAA.</text>
</comment>
<reference evidence="11 12" key="1">
    <citation type="submission" date="2016-10" db="EMBL/GenBank/DDBJ databases">
        <authorList>
            <person name="Varghese N."/>
            <person name="Submissions S."/>
        </authorList>
    </citation>
    <scope>NUCLEOTIDE SEQUENCE [LARGE SCALE GENOMIC DNA]</scope>
    <source>
        <strain evidence="11 12">WCC6</strain>
    </source>
</reference>
<proteinExistence type="inferred from homology"/>
<dbReference type="EC" id="4.1.1.49" evidence="3 10"/>
<keyword evidence="11" id="KW-0670">Pyruvate</keyword>
<dbReference type="SUPFAM" id="SSF53795">
    <property type="entry name" value="PEP carboxykinase-like"/>
    <property type="match status" value="1"/>
</dbReference>
<dbReference type="PANTHER" id="PTHR30031:SF0">
    <property type="entry name" value="PHOSPHOENOLPYRUVATE CARBOXYKINASE (ATP)"/>
    <property type="match status" value="1"/>
</dbReference>
<keyword evidence="10" id="KW-0963">Cytoplasm</keyword>
<evidence type="ECO:0000256" key="4">
    <source>
        <dbReference type="ARBA" id="ARBA00022432"/>
    </source>
</evidence>
<accession>A0A1H2ZXF9</accession>
<feature type="binding site" evidence="10">
    <location>
        <position position="244"/>
    </location>
    <ligand>
        <name>Mn(2+)</name>
        <dbReference type="ChEBI" id="CHEBI:29035"/>
    </ligand>
</feature>
<dbReference type="Gene3D" id="3.90.228.20">
    <property type="match status" value="1"/>
</dbReference>
<dbReference type="Gene3D" id="3.40.449.10">
    <property type="entry name" value="Phosphoenolpyruvate Carboxykinase, domain 1"/>
    <property type="match status" value="1"/>
</dbReference>
<dbReference type="Proteomes" id="UP000182379">
    <property type="component" value="Unassembled WGS sequence"/>
</dbReference>
<feature type="binding site" evidence="10">
    <location>
        <begin position="223"/>
        <end position="231"/>
    </location>
    <ligand>
        <name>ATP</name>
        <dbReference type="ChEBI" id="CHEBI:30616"/>
    </ligand>
</feature>
<feature type="binding site" evidence="10">
    <location>
        <position position="50"/>
    </location>
    <ligand>
        <name>substrate</name>
    </ligand>
</feature>
<feature type="binding site" evidence="10">
    <location>
        <position position="188"/>
    </location>
    <ligand>
        <name>substrate</name>
    </ligand>
</feature>
<dbReference type="GO" id="GO:0004612">
    <property type="term" value="F:phosphoenolpyruvate carboxykinase (ATP) activity"/>
    <property type="evidence" value="ECO:0007669"/>
    <property type="project" value="UniProtKB-UniRule"/>
</dbReference>
<dbReference type="NCBIfam" id="TIGR00224">
    <property type="entry name" value="pckA"/>
    <property type="match status" value="1"/>
</dbReference>
<evidence type="ECO:0000256" key="2">
    <source>
        <dbReference type="ARBA" id="ARBA00006052"/>
    </source>
</evidence>
<feature type="binding site" evidence="10">
    <location>
        <position position="434"/>
    </location>
    <ligand>
        <name>ATP</name>
        <dbReference type="ChEBI" id="CHEBI:30616"/>
    </ligand>
</feature>
<name>A0A1H2ZXF9_ACIFE</name>
<keyword evidence="7 10" id="KW-0067">ATP-binding</keyword>
<dbReference type="UniPathway" id="UPA00138"/>
<dbReference type="GO" id="GO:0016301">
    <property type="term" value="F:kinase activity"/>
    <property type="evidence" value="ECO:0007669"/>
    <property type="project" value="UniProtKB-KW"/>
</dbReference>
<keyword evidence="6 10" id="KW-0210">Decarboxylase</keyword>
<evidence type="ECO:0000256" key="8">
    <source>
        <dbReference type="ARBA" id="ARBA00023239"/>
    </source>
</evidence>
<feature type="binding site" evidence="10">
    <location>
        <position position="188"/>
    </location>
    <ligand>
        <name>ATP</name>
        <dbReference type="ChEBI" id="CHEBI:30616"/>
    </ligand>
</feature>
<keyword evidence="8 10" id="KW-0456">Lyase</keyword>
<comment type="caution">
    <text evidence="11">The sequence shown here is derived from an EMBL/GenBank/DDBJ whole genome shotgun (WGS) entry which is preliminary data.</text>
</comment>
<dbReference type="Gene3D" id="2.170.8.10">
    <property type="entry name" value="Phosphoenolpyruvate Carboxykinase, domain 2"/>
    <property type="match status" value="1"/>
</dbReference>
<feature type="binding site" evidence="10">
    <location>
        <position position="188"/>
    </location>
    <ligand>
        <name>Mn(2+)</name>
        <dbReference type="ChEBI" id="CHEBI:29035"/>
    </ligand>
</feature>
<organism evidence="11 12">
    <name type="scientific">Acidaminococcus fermentans</name>
    <dbReference type="NCBI Taxonomy" id="905"/>
    <lineage>
        <taxon>Bacteria</taxon>
        <taxon>Bacillati</taxon>
        <taxon>Bacillota</taxon>
        <taxon>Negativicutes</taxon>
        <taxon>Acidaminococcales</taxon>
        <taxon>Acidaminococcaceae</taxon>
        <taxon>Acidaminococcus</taxon>
    </lineage>
</organism>
<dbReference type="Pfam" id="PF01293">
    <property type="entry name" value="PEPCK_ATP"/>
    <property type="match status" value="1"/>
</dbReference>
<dbReference type="CDD" id="cd00484">
    <property type="entry name" value="PEPCK_ATP"/>
    <property type="match status" value="1"/>
</dbReference>
<protein>
    <recommendedName>
        <fullName evidence="3 10">Phosphoenolpyruvate carboxykinase (ATP)</fullName>
        <shortName evidence="10">PCK</shortName>
        <shortName evidence="10">PEP carboxykinase</shortName>
        <shortName evidence="10">PEPCK</shortName>
        <ecNumber evidence="3 10">4.1.1.49</ecNumber>
    </recommendedName>
</protein>
<comment type="similarity">
    <text evidence="2 10">Belongs to the phosphoenolpyruvate carboxykinase (ATP) family.</text>
</comment>
<feature type="binding site" evidence="10">
    <location>
        <position position="309"/>
    </location>
    <ligand>
        <name>ATP</name>
        <dbReference type="ChEBI" id="CHEBI:30616"/>
    </ligand>
</feature>
<dbReference type="EMBL" id="FNOP01000017">
    <property type="protein sequence ID" value="SDX22103.1"/>
    <property type="molecule type" value="Genomic_DNA"/>
</dbReference>
<comment type="catalytic activity">
    <reaction evidence="9 10">
        <text>oxaloacetate + ATP = phosphoenolpyruvate + ADP + CO2</text>
        <dbReference type="Rhea" id="RHEA:18617"/>
        <dbReference type="ChEBI" id="CHEBI:16452"/>
        <dbReference type="ChEBI" id="CHEBI:16526"/>
        <dbReference type="ChEBI" id="CHEBI:30616"/>
        <dbReference type="ChEBI" id="CHEBI:58702"/>
        <dbReference type="ChEBI" id="CHEBI:456216"/>
        <dbReference type="EC" id="4.1.1.49"/>
    </reaction>
</comment>
<dbReference type="InterPro" id="IPR008210">
    <property type="entry name" value="PEP_carboxykinase_N"/>
</dbReference>
<dbReference type="PROSITE" id="PS00532">
    <property type="entry name" value="PEPCK_ATP"/>
    <property type="match status" value="1"/>
</dbReference>
<dbReference type="PIRSF" id="PIRSF006294">
    <property type="entry name" value="PEP_crbxkin"/>
    <property type="match status" value="1"/>
</dbReference>
<evidence type="ECO:0000313" key="11">
    <source>
        <dbReference type="EMBL" id="SDX22103.1"/>
    </source>
</evidence>
<feature type="binding site" evidence="10">
    <location>
        <position position="207"/>
    </location>
    <ligand>
        <name>ATP</name>
        <dbReference type="ChEBI" id="CHEBI:30616"/>
    </ligand>
</feature>
<dbReference type="AlphaFoldDB" id="A0A1H2ZXF9"/>
<evidence type="ECO:0000313" key="12">
    <source>
        <dbReference type="Proteomes" id="UP000182379"/>
    </source>
</evidence>
<evidence type="ECO:0000256" key="7">
    <source>
        <dbReference type="ARBA" id="ARBA00022840"/>
    </source>
</evidence>
<comment type="caution">
    <text evidence="10">Lacks conserved residue(s) required for the propagation of feature annotation.</text>
</comment>
<keyword evidence="10" id="KW-0479">Metal-binding</keyword>
<evidence type="ECO:0000256" key="9">
    <source>
        <dbReference type="ARBA" id="ARBA00047371"/>
    </source>
</evidence>
<evidence type="ECO:0000256" key="6">
    <source>
        <dbReference type="ARBA" id="ARBA00022793"/>
    </source>
</evidence>
<dbReference type="NCBIfam" id="NF006820">
    <property type="entry name" value="PRK09344.1-2"/>
    <property type="match status" value="1"/>
</dbReference>
<keyword evidence="5 10" id="KW-0547">Nucleotide-binding</keyword>
<dbReference type="InterPro" id="IPR015994">
    <property type="entry name" value="PEPCK_ATP_CS"/>
</dbReference>
<dbReference type="InterPro" id="IPR001272">
    <property type="entry name" value="PEP_carboxykinase_ATP"/>
</dbReference>
<comment type="pathway">
    <text evidence="1 10">Carbohydrate biosynthesis; gluconeogenesis.</text>
</comment>
<dbReference type="GO" id="GO:0005524">
    <property type="term" value="F:ATP binding"/>
    <property type="evidence" value="ECO:0007669"/>
    <property type="project" value="UniProtKB-UniRule"/>
</dbReference>
<keyword evidence="11" id="KW-0808">Transferase</keyword>
<evidence type="ECO:0000256" key="5">
    <source>
        <dbReference type="ARBA" id="ARBA00022741"/>
    </source>
</evidence>
<feature type="binding site" evidence="10">
    <location>
        <position position="207"/>
    </location>
    <ligand>
        <name>Mn(2+)</name>
        <dbReference type="ChEBI" id="CHEBI:29035"/>
    </ligand>
</feature>
<dbReference type="NCBIfam" id="NF006821">
    <property type="entry name" value="PRK09344.1-3"/>
    <property type="match status" value="1"/>
</dbReference>
<evidence type="ECO:0000256" key="10">
    <source>
        <dbReference type="HAMAP-Rule" id="MF_00453"/>
    </source>
</evidence>
<comment type="cofactor">
    <cofactor evidence="10">
        <name>Mn(2+)</name>
        <dbReference type="ChEBI" id="CHEBI:29035"/>
    </cofactor>
    <text evidence="10">Binds 1 Mn(2+) ion per subunit.</text>
</comment>